<reference evidence="7 8" key="1">
    <citation type="submission" date="2015-09" db="EMBL/GenBank/DDBJ databases">
        <title>Host preference determinants of Valsa canker pathogens revealed by comparative genomics.</title>
        <authorList>
            <person name="Yin Z."/>
            <person name="Huang L."/>
        </authorList>
    </citation>
    <scope>NUCLEOTIDE SEQUENCE [LARGE SCALE GENOMIC DNA]</scope>
    <source>
        <strain evidence="7 8">03-1</strain>
    </source>
</reference>
<evidence type="ECO:0000256" key="5">
    <source>
        <dbReference type="SAM" id="MobiDB-lite"/>
    </source>
</evidence>
<feature type="compositionally biased region" description="Gly residues" evidence="5">
    <location>
        <begin position="383"/>
        <end position="394"/>
    </location>
</feature>
<dbReference type="PANTHER" id="PTHR11042:SF195">
    <property type="entry name" value="KINASE, PUTATIVE (AFU_ORTHOLOGUE AFUA_2G16620)-RELATED"/>
    <property type="match status" value="1"/>
</dbReference>
<evidence type="ECO:0000256" key="2">
    <source>
        <dbReference type="ARBA" id="ARBA00022741"/>
    </source>
</evidence>
<dbReference type="Gene3D" id="1.10.510.10">
    <property type="entry name" value="Transferase(Phosphotransferase) domain 1"/>
    <property type="match status" value="1"/>
</dbReference>
<dbReference type="Pfam" id="PF00069">
    <property type="entry name" value="Pkinase"/>
    <property type="match status" value="1"/>
</dbReference>
<keyword evidence="3" id="KW-0418">Kinase</keyword>
<keyword evidence="1" id="KW-0808">Transferase</keyword>
<protein>
    <recommendedName>
        <fullName evidence="6">Protein kinase domain-containing protein</fullName>
    </recommendedName>
</protein>
<dbReference type="InterPro" id="IPR011009">
    <property type="entry name" value="Kinase-like_dom_sf"/>
</dbReference>
<sequence length="453" mass="48656">MADDGVEAVVECVPLAYLTPENQAAQKTLTLLGDRNANLPNLAQNNPQLPRSNHYLFEFNAENEAAFSLARVDYMREYIYSNTSGVDVSNPQLPCHLLDALPKPTHVRIGDIIIHQTISQGAFGLVRRNVESVMNEIDLATQLPASTVGVLPLLCTWCEHGDSPPCYSGKLEEVHLLMPYAPYDFHNAPWKDIPLATRLSLFRQVLEGLSNLHSAGIMHRDISPRNSLILSLGPEPRAAICDFGKSKRGATGLSTSLGPPSFVAPEVWRREGYTNAIDVFSLGLTMLYTFQQNWRETGPMDKEGGYKTVLKRLASLREQGHIPGDLGALLRSMLSWDPVDRLSAAQALEHRAWHGVPDSTGQQGSDVSPRGEATAGTRAESGTGTGTGTGGGSGGEKRARRSDGPSLDSVAPGGSRSGTAAGSGAGRAKRVRRSDGPSPDTPPASSGEEEDEE</sequence>
<dbReference type="EMBL" id="LKEA01000018">
    <property type="protein sequence ID" value="ROW01938.1"/>
    <property type="molecule type" value="Genomic_DNA"/>
</dbReference>
<dbReference type="CDD" id="cd00180">
    <property type="entry name" value="PKc"/>
    <property type="match status" value="1"/>
</dbReference>
<evidence type="ECO:0000313" key="7">
    <source>
        <dbReference type="EMBL" id="ROW01938.1"/>
    </source>
</evidence>
<feature type="domain" description="Protein kinase" evidence="6">
    <location>
        <begin position="98"/>
        <end position="353"/>
    </location>
</feature>
<feature type="region of interest" description="Disordered" evidence="5">
    <location>
        <begin position="354"/>
        <end position="453"/>
    </location>
</feature>
<dbReference type="PANTHER" id="PTHR11042">
    <property type="entry name" value="EUKARYOTIC TRANSLATION INITIATION FACTOR 2-ALPHA KINASE EIF2-ALPHA KINASE -RELATED"/>
    <property type="match status" value="1"/>
</dbReference>
<dbReference type="GO" id="GO:0004694">
    <property type="term" value="F:eukaryotic translation initiation factor 2alpha kinase activity"/>
    <property type="evidence" value="ECO:0007669"/>
    <property type="project" value="TreeGrafter"/>
</dbReference>
<evidence type="ECO:0000259" key="6">
    <source>
        <dbReference type="PROSITE" id="PS50011"/>
    </source>
</evidence>
<gene>
    <name evidence="7" type="ORF">VMCG_05629</name>
</gene>
<keyword evidence="8" id="KW-1185">Reference proteome</keyword>
<dbReference type="GO" id="GO:0005829">
    <property type="term" value="C:cytosol"/>
    <property type="evidence" value="ECO:0007669"/>
    <property type="project" value="TreeGrafter"/>
</dbReference>
<dbReference type="PROSITE" id="PS50011">
    <property type="entry name" value="PROTEIN_KINASE_DOM"/>
    <property type="match status" value="1"/>
</dbReference>
<evidence type="ECO:0000256" key="3">
    <source>
        <dbReference type="ARBA" id="ARBA00022777"/>
    </source>
</evidence>
<evidence type="ECO:0000256" key="4">
    <source>
        <dbReference type="ARBA" id="ARBA00022840"/>
    </source>
</evidence>
<dbReference type="Proteomes" id="UP000283895">
    <property type="component" value="Unassembled WGS sequence"/>
</dbReference>
<dbReference type="OrthoDB" id="5979581at2759"/>
<keyword evidence="2" id="KW-0547">Nucleotide-binding</keyword>
<dbReference type="GO" id="GO:0005524">
    <property type="term" value="F:ATP binding"/>
    <property type="evidence" value="ECO:0007669"/>
    <property type="project" value="UniProtKB-KW"/>
</dbReference>
<dbReference type="InterPro" id="IPR000719">
    <property type="entry name" value="Prot_kinase_dom"/>
</dbReference>
<proteinExistence type="predicted"/>
<feature type="compositionally biased region" description="Low complexity" evidence="5">
    <location>
        <begin position="371"/>
        <end position="382"/>
    </location>
</feature>
<keyword evidence="4" id="KW-0067">ATP-binding</keyword>
<feature type="compositionally biased region" description="Low complexity" evidence="5">
    <location>
        <begin position="411"/>
        <end position="422"/>
    </location>
</feature>
<evidence type="ECO:0000313" key="8">
    <source>
        <dbReference type="Proteomes" id="UP000283895"/>
    </source>
</evidence>
<evidence type="ECO:0000256" key="1">
    <source>
        <dbReference type="ARBA" id="ARBA00022679"/>
    </source>
</evidence>
<accession>A0A423WFA9</accession>
<dbReference type="AlphaFoldDB" id="A0A423WFA9"/>
<dbReference type="InterPro" id="IPR050339">
    <property type="entry name" value="CC_SR_Kinase"/>
</dbReference>
<dbReference type="STRING" id="356882.A0A423WFA9"/>
<comment type="caution">
    <text evidence="7">The sequence shown here is derived from an EMBL/GenBank/DDBJ whole genome shotgun (WGS) entry which is preliminary data.</text>
</comment>
<name>A0A423WFA9_9PEZI</name>
<dbReference type="GO" id="GO:1990625">
    <property type="term" value="P:negative regulation of cytoplasmic translational initiation in response to stress"/>
    <property type="evidence" value="ECO:0007669"/>
    <property type="project" value="TreeGrafter"/>
</dbReference>
<dbReference type="SUPFAM" id="SSF56112">
    <property type="entry name" value="Protein kinase-like (PK-like)"/>
    <property type="match status" value="1"/>
</dbReference>
<organism evidence="7 8">
    <name type="scientific">Cytospora schulzeri</name>
    <dbReference type="NCBI Taxonomy" id="448051"/>
    <lineage>
        <taxon>Eukaryota</taxon>
        <taxon>Fungi</taxon>
        <taxon>Dikarya</taxon>
        <taxon>Ascomycota</taxon>
        <taxon>Pezizomycotina</taxon>
        <taxon>Sordariomycetes</taxon>
        <taxon>Sordariomycetidae</taxon>
        <taxon>Diaporthales</taxon>
        <taxon>Cytosporaceae</taxon>
        <taxon>Cytospora</taxon>
    </lineage>
</organism>
<dbReference type="GO" id="GO:0005634">
    <property type="term" value="C:nucleus"/>
    <property type="evidence" value="ECO:0007669"/>
    <property type="project" value="TreeGrafter"/>
</dbReference>